<proteinExistence type="predicted"/>
<dbReference type="RefSeq" id="WP_058449273.1">
    <property type="nucleotide sequence ID" value="NZ_CAAAJF010000010.1"/>
</dbReference>
<name>A0A0W0UGL1_9GAMM</name>
<dbReference type="PATRIC" id="fig|455.5.peg.1320"/>
<sequence length="136" mass="14233">MYRLFKSTFNTNNRFYASMQVVNLAAFGAASVTLLTDPEASFAEFGLDALTHALSYLALSDTQSMATEFGSTVINLIRLGAIYAGMTTAGCSEVPVAAAAVDALVHLTNSGASLVKFADAAEAASQSHRQTAPTMN</sequence>
<dbReference type="Proteomes" id="UP000054715">
    <property type="component" value="Unassembled WGS sequence"/>
</dbReference>
<evidence type="ECO:0000313" key="2">
    <source>
        <dbReference type="EMBL" id="OCH97647.1"/>
    </source>
</evidence>
<protein>
    <submittedName>
        <fullName evidence="1">Uncharacterized protein</fullName>
    </submittedName>
</protein>
<evidence type="ECO:0000313" key="4">
    <source>
        <dbReference type="Proteomes" id="UP000093336"/>
    </source>
</evidence>
<evidence type="ECO:0000313" key="3">
    <source>
        <dbReference type="Proteomes" id="UP000054715"/>
    </source>
</evidence>
<reference evidence="1 3" key="1">
    <citation type="submission" date="2015-11" db="EMBL/GenBank/DDBJ databases">
        <title>Genomic analysis of 38 Legionella species identifies large and diverse effector repertoires.</title>
        <authorList>
            <person name="Burstein D."/>
            <person name="Amaro F."/>
            <person name="Zusman T."/>
            <person name="Lifshitz Z."/>
            <person name="Cohen O."/>
            <person name="Gilbert J.A."/>
            <person name="Pupko T."/>
            <person name="Shuman H.A."/>
            <person name="Segal G."/>
        </authorList>
    </citation>
    <scope>NUCLEOTIDE SEQUENCE [LARGE SCALE GENOMIC DNA]</scope>
    <source>
        <strain evidence="1 3">JA-26-G1-E2</strain>
    </source>
</reference>
<gene>
    <name evidence="2" type="ORF">A8135_13640</name>
    <name evidence="1" type="ORF">Ljam_1251</name>
</gene>
<organism evidence="1 3">
    <name type="scientific">Legionella jamestowniensis</name>
    <dbReference type="NCBI Taxonomy" id="455"/>
    <lineage>
        <taxon>Bacteria</taxon>
        <taxon>Pseudomonadati</taxon>
        <taxon>Pseudomonadota</taxon>
        <taxon>Gammaproteobacteria</taxon>
        <taxon>Legionellales</taxon>
        <taxon>Legionellaceae</taxon>
        <taxon>Legionella</taxon>
    </lineage>
</organism>
<dbReference type="EMBL" id="LNYG01000013">
    <property type="protein sequence ID" value="KTD07056.1"/>
    <property type="molecule type" value="Genomic_DNA"/>
</dbReference>
<accession>A0A0W0UGL1</accession>
<dbReference type="OrthoDB" id="5654239at2"/>
<dbReference type="EMBL" id="LYOZ01000028">
    <property type="protein sequence ID" value="OCH97647.1"/>
    <property type="molecule type" value="Genomic_DNA"/>
</dbReference>
<reference evidence="2 4" key="2">
    <citation type="submission" date="2016-05" db="EMBL/GenBank/DDBJ databases">
        <authorList>
            <person name="Prochazka B."/>
            <person name="Indra A."/>
            <person name="Hasenberger P."/>
            <person name="Blaschitz M."/>
            <person name="Wagner L."/>
            <person name="Wewalka G."/>
            <person name="Sorschag S."/>
            <person name="Schmid D."/>
            <person name="Ruppitsch W."/>
        </authorList>
    </citation>
    <scope>NUCLEOTIDE SEQUENCE [LARGE SCALE GENOMIC DNA]</scope>
    <source>
        <strain evidence="2 4">974010_12</strain>
    </source>
</reference>
<keyword evidence="4" id="KW-1185">Reference proteome</keyword>
<dbReference type="Proteomes" id="UP000093336">
    <property type="component" value="Unassembled WGS sequence"/>
</dbReference>
<comment type="caution">
    <text evidence="1">The sequence shown here is derived from an EMBL/GenBank/DDBJ whole genome shotgun (WGS) entry which is preliminary data.</text>
</comment>
<evidence type="ECO:0000313" key="1">
    <source>
        <dbReference type="EMBL" id="KTD07056.1"/>
    </source>
</evidence>
<dbReference type="AlphaFoldDB" id="A0A0W0UGL1"/>